<dbReference type="PANTHER" id="PTHR47035:SF3">
    <property type="entry name" value="OS11G0150450 PROTEIN"/>
    <property type="match status" value="1"/>
</dbReference>
<name>A0A2G5C1T3_AQUCA</name>
<keyword evidence="2" id="KW-1133">Transmembrane helix</keyword>
<dbReference type="PANTHER" id="PTHR47035">
    <property type="entry name" value="OS11G0150450 PROTEIN"/>
    <property type="match status" value="1"/>
</dbReference>
<evidence type="ECO:0000256" key="1">
    <source>
        <dbReference type="PROSITE-ProRule" id="PRU00175"/>
    </source>
</evidence>
<dbReference type="AlphaFoldDB" id="A0A2G5C1T3"/>
<keyword evidence="1" id="KW-0479">Metal-binding</keyword>
<dbReference type="SUPFAM" id="SSF57850">
    <property type="entry name" value="RING/U-box"/>
    <property type="match status" value="1"/>
</dbReference>
<reference evidence="4 5" key="1">
    <citation type="submission" date="2017-09" db="EMBL/GenBank/DDBJ databases">
        <title>WGS assembly of Aquilegia coerulea Goldsmith.</title>
        <authorList>
            <person name="Hodges S."/>
            <person name="Kramer E."/>
            <person name="Nordborg M."/>
            <person name="Tomkins J."/>
            <person name="Borevitz J."/>
            <person name="Derieg N."/>
            <person name="Yan J."/>
            <person name="Mihaltcheva S."/>
            <person name="Hayes R.D."/>
            <person name="Rokhsar D."/>
        </authorList>
    </citation>
    <scope>NUCLEOTIDE SEQUENCE [LARGE SCALE GENOMIC DNA]</scope>
    <source>
        <strain evidence="5">cv. Goldsmith</strain>
    </source>
</reference>
<dbReference type="InterPro" id="IPR013083">
    <property type="entry name" value="Znf_RING/FYVE/PHD"/>
</dbReference>
<dbReference type="Pfam" id="PF13639">
    <property type="entry name" value="zf-RING_2"/>
    <property type="match status" value="1"/>
</dbReference>
<gene>
    <name evidence="4" type="ORF">AQUCO_12200017v1</name>
</gene>
<dbReference type="InParanoid" id="A0A2G5C1T3"/>
<dbReference type="InterPro" id="IPR053070">
    <property type="entry name" value="RING-type_E3_ubiquitin-ligase"/>
</dbReference>
<accession>A0A2G5C1T3</accession>
<evidence type="ECO:0000256" key="2">
    <source>
        <dbReference type="SAM" id="Phobius"/>
    </source>
</evidence>
<evidence type="ECO:0000313" key="5">
    <source>
        <dbReference type="Proteomes" id="UP000230069"/>
    </source>
</evidence>
<dbReference type="Proteomes" id="UP000230069">
    <property type="component" value="Unassembled WGS sequence"/>
</dbReference>
<feature type="domain" description="RING-type" evidence="3">
    <location>
        <begin position="91"/>
        <end position="133"/>
    </location>
</feature>
<evidence type="ECO:0000313" key="4">
    <source>
        <dbReference type="EMBL" id="PIA25240.1"/>
    </source>
</evidence>
<sequence length="237" mass="26630">MISSGINLVMTVIGFAVSTMFIVFVCSRLVCARIQLNASRRSFPTASSNSIRSDISIFERGIHGMEPVVVATFPTKKFSDDFFSPGEDSQCTVCLAEYQQKDILRILPYCNHYFHVTCIDIWLQQHSTCPVCRISLRSSPERKLIMQPISSTINRSYDVESRDLHSDHCLYTSHGHSSRISDNSRMEPIQEDQFACEQDAAEAGECSTTASIQVRIDIGHHDSEISSSRVHPIHDNP</sequence>
<dbReference type="InterPro" id="IPR001841">
    <property type="entry name" value="Znf_RING"/>
</dbReference>
<keyword evidence="2" id="KW-0812">Transmembrane</keyword>
<keyword evidence="1" id="KW-0862">Zinc</keyword>
<dbReference type="GO" id="GO:0008270">
    <property type="term" value="F:zinc ion binding"/>
    <property type="evidence" value="ECO:0007669"/>
    <property type="project" value="UniProtKB-KW"/>
</dbReference>
<keyword evidence="5" id="KW-1185">Reference proteome</keyword>
<dbReference type="PROSITE" id="PS50089">
    <property type="entry name" value="ZF_RING_2"/>
    <property type="match status" value="1"/>
</dbReference>
<feature type="transmembrane region" description="Helical" evidence="2">
    <location>
        <begin position="6"/>
        <end position="31"/>
    </location>
</feature>
<dbReference type="SMART" id="SM00184">
    <property type="entry name" value="RING"/>
    <property type="match status" value="1"/>
</dbReference>
<dbReference type="Gene3D" id="3.30.40.10">
    <property type="entry name" value="Zinc/RING finger domain, C3HC4 (zinc finger)"/>
    <property type="match status" value="1"/>
</dbReference>
<dbReference type="EMBL" id="KZ305138">
    <property type="protein sequence ID" value="PIA25240.1"/>
    <property type="molecule type" value="Genomic_DNA"/>
</dbReference>
<dbReference type="STRING" id="218851.A0A2G5C1T3"/>
<keyword evidence="1" id="KW-0863">Zinc-finger</keyword>
<keyword evidence="2" id="KW-0472">Membrane</keyword>
<protein>
    <recommendedName>
        <fullName evidence="3">RING-type domain-containing protein</fullName>
    </recommendedName>
</protein>
<dbReference type="OrthoDB" id="8062037at2759"/>
<proteinExistence type="predicted"/>
<evidence type="ECO:0000259" key="3">
    <source>
        <dbReference type="PROSITE" id="PS50089"/>
    </source>
</evidence>
<organism evidence="4 5">
    <name type="scientific">Aquilegia coerulea</name>
    <name type="common">Rocky mountain columbine</name>
    <dbReference type="NCBI Taxonomy" id="218851"/>
    <lineage>
        <taxon>Eukaryota</taxon>
        <taxon>Viridiplantae</taxon>
        <taxon>Streptophyta</taxon>
        <taxon>Embryophyta</taxon>
        <taxon>Tracheophyta</taxon>
        <taxon>Spermatophyta</taxon>
        <taxon>Magnoliopsida</taxon>
        <taxon>Ranunculales</taxon>
        <taxon>Ranunculaceae</taxon>
        <taxon>Thalictroideae</taxon>
        <taxon>Aquilegia</taxon>
    </lineage>
</organism>
<dbReference type="CDD" id="cd16461">
    <property type="entry name" value="RING-H2_EL5-like"/>
    <property type="match status" value="1"/>
</dbReference>